<dbReference type="GO" id="GO:0016020">
    <property type="term" value="C:membrane"/>
    <property type="evidence" value="ECO:0007669"/>
    <property type="project" value="InterPro"/>
</dbReference>
<keyword evidence="3" id="KW-0418">Kinase</keyword>
<evidence type="ECO:0000313" key="3">
    <source>
        <dbReference type="EMBL" id="BCO10651.1"/>
    </source>
</evidence>
<sequence length="288" mass="32839">MNLRSRLLALMGVFSILATILIGVASYKLSEQTAIQEARQKGKMIFSYIMASRKYFKEQQRPLILELVEQNRFYPELMSGFVISRGVWDEFKGDAGGILFKQATLDPLYHENLADAQEQQLIETFRRNSDLTHLEGVVTKGDATYYYMARPVRVKSKGCLRCHGDPNTAPKDQIEIYGTETGYHWKMGDTVSAYVVYVSIKQALQQAKRSAGILFLVSLGAFFGVLLAIGYFIDRRIIEPVQYLSERAEEISVGKFLDEKVDYERNDEIGVLARALEHLRRTLLKKSE</sequence>
<reference evidence="3" key="1">
    <citation type="submission" date="2020-12" db="EMBL/GenBank/DDBJ databases">
        <title>Desulfobium dissulfuricans gen. nov., sp. nov., a novel mesophilic, sulfate-reducing bacterium isolated from a deep-sea hydrothermal vent.</title>
        <authorList>
            <person name="Hashimoto Y."/>
            <person name="Tame A."/>
            <person name="Sawayama S."/>
            <person name="Miyazaki J."/>
            <person name="Takai K."/>
            <person name="Nakagawa S."/>
        </authorList>
    </citation>
    <scope>NUCLEOTIDE SEQUENCE</scope>
    <source>
        <strain evidence="3">GF1</strain>
    </source>
</reference>
<dbReference type="GO" id="GO:0007165">
    <property type="term" value="P:signal transduction"/>
    <property type="evidence" value="ECO:0007669"/>
    <property type="project" value="InterPro"/>
</dbReference>
<accession>A0A915U3F3</accession>
<dbReference type="Proteomes" id="UP001063350">
    <property type="component" value="Chromosome"/>
</dbReference>
<feature type="domain" description="HAMP" evidence="2">
    <location>
        <begin position="235"/>
        <end position="288"/>
    </location>
</feature>
<dbReference type="GO" id="GO:0016301">
    <property type="term" value="F:kinase activity"/>
    <property type="evidence" value="ECO:0007669"/>
    <property type="project" value="UniProtKB-KW"/>
</dbReference>
<keyword evidence="1" id="KW-1133">Transmembrane helix</keyword>
<evidence type="ECO:0000259" key="2">
    <source>
        <dbReference type="PROSITE" id="PS50885"/>
    </source>
</evidence>
<dbReference type="PROSITE" id="PS50885">
    <property type="entry name" value="HAMP"/>
    <property type="match status" value="1"/>
</dbReference>
<gene>
    <name evidence="3" type="ORF">GF1_30270</name>
</gene>
<dbReference type="InterPro" id="IPR021796">
    <property type="entry name" value="Tll0287-like_dom"/>
</dbReference>
<dbReference type="Gene3D" id="6.10.340.10">
    <property type="match status" value="1"/>
</dbReference>
<dbReference type="SUPFAM" id="SSF158472">
    <property type="entry name" value="HAMP domain-like"/>
    <property type="match status" value="1"/>
</dbReference>
<organism evidence="3 4">
    <name type="scientific">Desulfolithobacter dissulfuricans</name>
    <dbReference type="NCBI Taxonomy" id="2795293"/>
    <lineage>
        <taxon>Bacteria</taxon>
        <taxon>Pseudomonadati</taxon>
        <taxon>Thermodesulfobacteriota</taxon>
        <taxon>Desulfobulbia</taxon>
        <taxon>Desulfobulbales</taxon>
        <taxon>Desulfobulbaceae</taxon>
        <taxon>Desulfolithobacter</taxon>
    </lineage>
</organism>
<dbReference type="EMBL" id="AP024233">
    <property type="protein sequence ID" value="BCO10651.1"/>
    <property type="molecule type" value="Genomic_DNA"/>
</dbReference>
<feature type="transmembrane region" description="Helical" evidence="1">
    <location>
        <begin position="211"/>
        <end position="233"/>
    </location>
</feature>
<evidence type="ECO:0000313" key="4">
    <source>
        <dbReference type="Proteomes" id="UP001063350"/>
    </source>
</evidence>
<keyword evidence="4" id="KW-1185">Reference proteome</keyword>
<protein>
    <submittedName>
        <fullName evidence="3">Histidine kinase</fullName>
    </submittedName>
</protein>
<keyword evidence="1" id="KW-0812">Transmembrane</keyword>
<dbReference type="Pfam" id="PF11845">
    <property type="entry name" value="Tll0287-like"/>
    <property type="match status" value="1"/>
</dbReference>
<dbReference type="CDD" id="cd06225">
    <property type="entry name" value="HAMP"/>
    <property type="match status" value="1"/>
</dbReference>
<keyword evidence="1" id="KW-0472">Membrane</keyword>
<name>A0A915U3F3_9BACT</name>
<dbReference type="SMART" id="SM00304">
    <property type="entry name" value="HAMP"/>
    <property type="match status" value="1"/>
</dbReference>
<keyword evidence="3" id="KW-0808">Transferase</keyword>
<dbReference type="AlphaFoldDB" id="A0A915U3F3"/>
<dbReference type="KEGG" id="ddu:GF1_30270"/>
<proteinExistence type="predicted"/>
<evidence type="ECO:0000256" key="1">
    <source>
        <dbReference type="SAM" id="Phobius"/>
    </source>
</evidence>
<dbReference type="InterPro" id="IPR003660">
    <property type="entry name" value="HAMP_dom"/>
</dbReference>
<dbReference type="Pfam" id="PF00672">
    <property type="entry name" value="HAMP"/>
    <property type="match status" value="1"/>
</dbReference>